<keyword evidence="2" id="KW-0812">Transmembrane</keyword>
<evidence type="ECO:0000313" key="3">
    <source>
        <dbReference type="Proteomes" id="UP000248484"/>
    </source>
</evidence>
<feature type="region of interest" description="Disordered" evidence="1">
    <location>
        <begin position="198"/>
        <end position="252"/>
    </location>
</feature>
<evidence type="ECO:0000256" key="1">
    <source>
        <dbReference type="SAM" id="MobiDB-lite"/>
    </source>
</evidence>
<feature type="transmembrane region" description="Helical" evidence="2">
    <location>
        <begin position="12"/>
        <end position="32"/>
    </location>
</feature>
<feature type="region of interest" description="Disordered" evidence="1">
    <location>
        <begin position="111"/>
        <end position="150"/>
    </location>
</feature>
<gene>
    <name evidence="4" type="primary">LOC129392185</name>
</gene>
<accession>A0A9W2WQR5</accession>
<dbReference type="RefSeq" id="XP_054941398.1">
    <property type="nucleotide sequence ID" value="XM_055085423.1"/>
</dbReference>
<keyword evidence="2" id="KW-0472">Membrane</keyword>
<protein>
    <submittedName>
        <fullName evidence="4">Uncharacterized protein</fullName>
    </submittedName>
</protein>
<proteinExistence type="predicted"/>
<dbReference type="GeneID" id="129392185"/>
<keyword evidence="2" id="KW-1133">Transmembrane helix</keyword>
<sequence length="252" mass="27500">MGTPPWSWQIAYWGPFSPASAFFQLVTVFCVLRATIQMRAILGPHFTGGETEAWSKHGSGSETPRLGKPCSCSPSCDAHAEGATADSLVPYRGRQWQRGLFHTDGRELTPVCRLKMPGRAGPRPGRGDSTPDLPPSKGPDISPSTSSPVLPAAQQVTHSLRAETTLQPLRAPPSWPRWARQDKRATECLERPELSEQLQRSPAEGGRCWGDWSGGRTEVRKVKGGRARGAPEMARGQPPEPLLKGHRQALML</sequence>
<evidence type="ECO:0000313" key="4">
    <source>
        <dbReference type="RefSeq" id="XP_054941398.1"/>
    </source>
</evidence>
<keyword evidence="3" id="KW-1185">Reference proteome</keyword>
<dbReference type="AlphaFoldDB" id="A0A9W2WQR5"/>
<dbReference type="KEGG" id="pcad:129392185"/>
<reference evidence="4" key="1">
    <citation type="submission" date="2025-08" db="UniProtKB">
        <authorList>
            <consortium name="RefSeq"/>
        </authorList>
    </citation>
    <scope>IDENTIFICATION</scope>
    <source>
        <tissue evidence="4">Muscle</tissue>
    </source>
</reference>
<dbReference type="Proteomes" id="UP000248484">
    <property type="component" value="Chromosome 6"/>
</dbReference>
<name>A0A9W2WQR5_PHYMC</name>
<organism evidence="3 4">
    <name type="scientific">Physeter macrocephalus</name>
    <name type="common">Sperm whale</name>
    <name type="synonym">Physeter catodon</name>
    <dbReference type="NCBI Taxonomy" id="9755"/>
    <lineage>
        <taxon>Eukaryota</taxon>
        <taxon>Metazoa</taxon>
        <taxon>Chordata</taxon>
        <taxon>Craniata</taxon>
        <taxon>Vertebrata</taxon>
        <taxon>Euteleostomi</taxon>
        <taxon>Mammalia</taxon>
        <taxon>Eutheria</taxon>
        <taxon>Laurasiatheria</taxon>
        <taxon>Artiodactyla</taxon>
        <taxon>Whippomorpha</taxon>
        <taxon>Cetacea</taxon>
        <taxon>Odontoceti</taxon>
        <taxon>Physeteridae</taxon>
        <taxon>Physeter</taxon>
    </lineage>
</organism>
<evidence type="ECO:0000256" key="2">
    <source>
        <dbReference type="SAM" id="Phobius"/>
    </source>
</evidence>